<dbReference type="InterPro" id="IPR036249">
    <property type="entry name" value="Thioredoxin-like_sf"/>
</dbReference>
<dbReference type="InterPro" id="IPR013766">
    <property type="entry name" value="Thioredoxin_domain"/>
</dbReference>
<dbReference type="GO" id="GO:0015035">
    <property type="term" value="F:protein-disulfide reductase activity"/>
    <property type="evidence" value="ECO:0007669"/>
    <property type="project" value="TreeGrafter"/>
</dbReference>
<evidence type="ECO:0000313" key="3">
    <source>
        <dbReference type="EMBL" id="GCC23912.1"/>
    </source>
</evidence>
<sequence>MAVSSPAAAAPVASWFSDCRLARQPRPRPQRPLEKAPRAPAAPAPQRPLEKAPRAPAPPTSVREDASRRAGEGRTRPLHIPNRLLPINRLVRPVLGFAEGGCRLLRQHESCRTCVWNDLLLILYLAKVKDVPLFVHCYYVMLNHSTIACTCFLSVSAFYSSSNVIKLTSINFNSQVIQSDKLWLVKFYVHWCEHCEQFVSEWNNVANALKGIVKVGAIDVTKYASIGHQYEIEEFPTIKFFGPNKNKPEKYYGGRSSTAITNGILNSIRFIVKERLNKQDNLCGSGGQCRRINNQHAFDLNDSNFDNQVVGGDELWIVEFYAPWCEHCLSLEPEWANAIIELTRRTKGKVHLAAVDTSVNGILASRYRIQQVPTIKIFQTHNETVDYNGETSISGIIDKGLDLYAQMPLYKPFEQMLSEEVLKTTCNHQLLCIIAVLPHISDTGSNGRADYLTLLMKIADKYRKKKWGWLWTESGDQTRLENALGIGGLMYPTIIAIDSRRKKKVLLKGSFSELGIVEFFRRLSIGNVSRTPISDVLPKSIRVKQWTAPKTEDLAKKDPIILTGPSFEELENDEL</sequence>
<proteinExistence type="predicted"/>
<feature type="domain" description="Thioredoxin" evidence="2">
    <location>
        <begin position="156"/>
        <end position="270"/>
    </location>
</feature>
<evidence type="ECO:0000256" key="1">
    <source>
        <dbReference type="SAM" id="MobiDB-lite"/>
    </source>
</evidence>
<dbReference type="STRING" id="137246.A0A401S0I6"/>
<dbReference type="GO" id="GO:0005788">
    <property type="term" value="C:endoplasmic reticulum lumen"/>
    <property type="evidence" value="ECO:0007669"/>
    <property type="project" value="TreeGrafter"/>
</dbReference>
<evidence type="ECO:0000313" key="4">
    <source>
        <dbReference type="Proteomes" id="UP000287033"/>
    </source>
</evidence>
<protein>
    <recommendedName>
        <fullName evidence="2">Thioredoxin domain-containing protein</fullName>
    </recommendedName>
</protein>
<dbReference type="OrthoDB" id="10264505at2759"/>
<reference evidence="3 4" key="1">
    <citation type="journal article" date="2018" name="Nat. Ecol. Evol.">
        <title>Shark genomes provide insights into elasmobranch evolution and the origin of vertebrates.</title>
        <authorList>
            <person name="Hara Y"/>
            <person name="Yamaguchi K"/>
            <person name="Onimaru K"/>
            <person name="Kadota M"/>
            <person name="Koyanagi M"/>
            <person name="Keeley SD"/>
            <person name="Tatsumi K"/>
            <person name="Tanaka K"/>
            <person name="Motone F"/>
            <person name="Kageyama Y"/>
            <person name="Nozu R"/>
            <person name="Adachi N"/>
            <person name="Nishimura O"/>
            <person name="Nakagawa R"/>
            <person name="Tanegashima C"/>
            <person name="Kiyatake I"/>
            <person name="Matsumoto R"/>
            <person name="Murakumo K"/>
            <person name="Nishida K"/>
            <person name="Terakita A"/>
            <person name="Kuratani S"/>
            <person name="Sato K"/>
            <person name="Hyodo S Kuraku.S."/>
        </authorList>
    </citation>
    <scope>NUCLEOTIDE SEQUENCE [LARGE SCALE GENOMIC DNA]</scope>
</reference>
<dbReference type="InterPro" id="IPR017937">
    <property type="entry name" value="Thioredoxin_CS"/>
</dbReference>
<evidence type="ECO:0000259" key="2">
    <source>
        <dbReference type="PROSITE" id="PS51352"/>
    </source>
</evidence>
<dbReference type="SUPFAM" id="SSF52833">
    <property type="entry name" value="Thioredoxin-like"/>
    <property type="match status" value="3"/>
</dbReference>
<accession>A0A401S0I6</accession>
<dbReference type="GO" id="GO:0034976">
    <property type="term" value="P:response to endoplasmic reticulum stress"/>
    <property type="evidence" value="ECO:0007669"/>
    <property type="project" value="TreeGrafter"/>
</dbReference>
<feature type="domain" description="Thioredoxin" evidence="2">
    <location>
        <begin position="289"/>
        <end position="427"/>
    </location>
</feature>
<dbReference type="Pfam" id="PF00085">
    <property type="entry name" value="Thioredoxin"/>
    <property type="match status" value="2"/>
</dbReference>
<feature type="region of interest" description="Disordered" evidence="1">
    <location>
        <begin position="19"/>
        <end position="77"/>
    </location>
</feature>
<dbReference type="PANTHER" id="PTHR45815">
    <property type="entry name" value="PROTEIN DISULFIDE-ISOMERASE A6"/>
    <property type="match status" value="1"/>
</dbReference>
<dbReference type="PROSITE" id="PS00194">
    <property type="entry name" value="THIOREDOXIN_1"/>
    <property type="match status" value="2"/>
</dbReference>
<dbReference type="Gene3D" id="3.40.30.10">
    <property type="entry name" value="Glutaredoxin"/>
    <property type="match status" value="2"/>
</dbReference>
<gene>
    <name evidence="3" type="ORF">chiPu_0002310</name>
</gene>
<dbReference type="EMBL" id="BEZZ01000042">
    <property type="protein sequence ID" value="GCC23912.1"/>
    <property type="molecule type" value="Genomic_DNA"/>
</dbReference>
<dbReference type="PROSITE" id="PS51352">
    <property type="entry name" value="THIOREDOXIN_2"/>
    <property type="match status" value="2"/>
</dbReference>
<name>A0A401S0I6_CHIPU</name>
<keyword evidence="4" id="KW-1185">Reference proteome</keyword>
<dbReference type="OMA" id="AIWVVQF"/>
<comment type="caution">
    <text evidence="3">The sequence shown here is derived from an EMBL/GenBank/DDBJ whole genome shotgun (WGS) entry which is preliminary data.</text>
</comment>
<dbReference type="AlphaFoldDB" id="A0A401S0I6"/>
<organism evidence="3 4">
    <name type="scientific">Chiloscyllium punctatum</name>
    <name type="common">Brownbanded bambooshark</name>
    <name type="synonym">Hemiscyllium punctatum</name>
    <dbReference type="NCBI Taxonomy" id="137246"/>
    <lineage>
        <taxon>Eukaryota</taxon>
        <taxon>Metazoa</taxon>
        <taxon>Chordata</taxon>
        <taxon>Craniata</taxon>
        <taxon>Vertebrata</taxon>
        <taxon>Chondrichthyes</taxon>
        <taxon>Elasmobranchii</taxon>
        <taxon>Galeomorphii</taxon>
        <taxon>Galeoidea</taxon>
        <taxon>Orectolobiformes</taxon>
        <taxon>Hemiscylliidae</taxon>
        <taxon>Chiloscyllium</taxon>
    </lineage>
</organism>
<dbReference type="PANTHER" id="PTHR45815:SF3">
    <property type="entry name" value="PROTEIN DISULFIDE-ISOMERASE A6"/>
    <property type="match status" value="1"/>
</dbReference>
<feature type="compositionally biased region" description="Basic and acidic residues" evidence="1">
    <location>
        <begin position="62"/>
        <end position="75"/>
    </location>
</feature>
<dbReference type="Proteomes" id="UP000287033">
    <property type="component" value="Unassembled WGS sequence"/>
</dbReference>